<dbReference type="AlphaFoldDB" id="A0A2K1G352"/>
<organism evidence="1 2">
    <name type="scientific">Azospirillum argentinense</name>
    <dbReference type="NCBI Taxonomy" id="2970906"/>
    <lineage>
        <taxon>Bacteria</taxon>
        <taxon>Pseudomonadati</taxon>
        <taxon>Pseudomonadota</taxon>
        <taxon>Alphaproteobacteria</taxon>
        <taxon>Rhodospirillales</taxon>
        <taxon>Azospirillaceae</taxon>
        <taxon>Azospirillum</taxon>
    </lineage>
</organism>
<geneLocation type="plasmid" evidence="1">
    <name>p6unnamed</name>
</geneLocation>
<comment type="caution">
    <text evidence="1">The sequence shown here is derived from an EMBL/GenBank/DDBJ whole genome shotgun (WGS) entry which is preliminary data.</text>
</comment>
<keyword evidence="1" id="KW-0614">Plasmid</keyword>
<dbReference type="Pfam" id="PF11455">
    <property type="entry name" value="MazE-like"/>
    <property type="match status" value="1"/>
</dbReference>
<sequence length="73" mass="8346">MVQPVRSRVRQHRDNLRAQGMRPVQIWVPDTRAAGFRDEARRQSLAVNAADRRDGSLDFLEAIEDDLFGEDAP</sequence>
<dbReference type="InterPro" id="IPR021558">
    <property type="entry name" value="MazE-like"/>
</dbReference>
<reference evidence="1 2" key="1">
    <citation type="submission" date="2018-01" db="EMBL/GenBank/DDBJ databases">
        <title>Whole genome sequence of Azospirillum brasilense REC3 isolated from strawberry roots.</title>
        <authorList>
            <person name="Fontana C.A."/>
            <person name="Salazar S.M."/>
            <person name="Bassi D."/>
            <person name="Puglisi E."/>
            <person name="Lovaisa N.C."/>
            <person name="Toffoli L.M."/>
            <person name="Pedraza R."/>
            <person name="Cocconcelli P.S."/>
        </authorList>
    </citation>
    <scope>NUCLEOTIDE SEQUENCE [LARGE SCALE GENOMIC DNA]</scope>
    <source>
        <strain evidence="1 2">REC3</strain>
        <plasmid evidence="1">p6unnamed</plasmid>
    </source>
</reference>
<dbReference type="EMBL" id="POWG01000008">
    <property type="protein sequence ID" value="PNQ99109.1"/>
    <property type="molecule type" value="Genomic_DNA"/>
</dbReference>
<name>A0A2K1G352_9PROT</name>
<protein>
    <submittedName>
        <fullName evidence="1">DUF3018 domain-containing protein</fullName>
    </submittedName>
</protein>
<evidence type="ECO:0000313" key="2">
    <source>
        <dbReference type="Proteomes" id="UP000236268"/>
    </source>
</evidence>
<dbReference type="Proteomes" id="UP000236268">
    <property type="component" value="Unassembled WGS sequence"/>
</dbReference>
<accession>A0A2K1G352</accession>
<dbReference type="RefSeq" id="WP_103039714.1">
    <property type="nucleotide sequence ID" value="NZ_POWG01000008.1"/>
</dbReference>
<gene>
    <name evidence="1" type="ORF">C1S70_09775</name>
</gene>
<proteinExistence type="predicted"/>
<evidence type="ECO:0000313" key="1">
    <source>
        <dbReference type="EMBL" id="PNQ99109.1"/>
    </source>
</evidence>